<dbReference type="AlphaFoldDB" id="A0A2H6KCW6"/>
<evidence type="ECO:0000256" key="12">
    <source>
        <dbReference type="ARBA" id="ARBA00049255"/>
    </source>
</evidence>
<dbReference type="GO" id="GO:0000049">
    <property type="term" value="F:tRNA binding"/>
    <property type="evidence" value="ECO:0007669"/>
    <property type="project" value="InterPro"/>
</dbReference>
<evidence type="ECO:0000313" key="16">
    <source>
        <dbReference type="Proteomes" id="UP000236319"/>
    </source>
</evidence>
<dbReference type="GO" id="GO:0006432">
    <property type="term" value="P:phenylalanyl-tRNA aminoacylation"/>
    <property type="evidence" value="ECO:0007669"/>
    <property type="project" value="TreeGrafter"/>
</dbReference>
<dbReference type="VEuPathDB" id="PiroplasmaDB:BOVATA_023250"/>
<dbReference type="SMART" id="SM00896">
    <property type="entry name" value="FDX-ACB"/>
    <property type="match status" value="1"/>
</dbReference>
<gene>
    <name evidence="15" type="ORF">BOVATA_023250</name>
</gene>
<comment type="similarity">
    <text evidence="2">Belongs to the class-II aminoacyl-tRNA synthetase family.</text>
</comment>
<evidence type="ECO:0000256" key="3">
    <source>
        <dbReference type="ARBA" id="ARBA00012814"/>
    </source>
</evidence>
<sequence>MAFFSSCVMRHSSQLLIQNSPRTQRLAGAHAYTGIPDYVRSKIGRRLDTNRDHPVGQAAEMIKHFFRTQHRHSPDSEDGFPYIAFDSVPVTIRDNFDELQVPLNHVSRDPSENFYTSKQYVQGYARQRAEVYPRILSQSRNASYDRWMINRMADELGHSVHTVLPTHTTSHLPELLRRGLTRAIYSGQVFRRDSIDAKHYPVFHQLDGFRLFTREELENLRHDSGIEGATLSDEQLIMDNLRCTLQSLVKYLLRRVVSADMRSNASEAAENSGSKTDGCDALPLSNTDYDNHVEAGNVNVPVNTEHAGEDELLKWDSDTSFPFTDPSLELYVKLENDFVEILGCGKLKDVIIRNILRTDSRDESVGQADSGNQDTSEIVGGWAFGIGLERLVMTLSRITDIRQFWEDDERFLRQYRDFHRYGTMPIFKPYSRNPAVVRDISFYLDGADATKQAFDEVDFRGILEELSREYVEDVTQLSEFVHPKTGRRSLCYRVTYRAMGENLTNAFVNEIHQRALDRITDTFNIELR</sequence>
<keyword evidence="4 15" id="KW-0436">Ligase</keyword>
<accession>A0A2H6KCW6</accession>
<dbReference type="Gene3D" id="3.30.930.10">
    <property type="entry name" value="Bira Bifunctional Protein, Domain 2"/>
    <property type="match status" value="1"/>
</dbReference>
<evidence type="ECO:0000256" key="6">
    <source>
        <dbReference type="ARBA" id="ARBA00022840"/>
    </source>
</evidence>
<dbReference type="InterPro" id="IPR005121">
    <property type="entry name" value="Fdx_antiC-bd"/>
</dbReference>
<keyword evidence="9" id="KW-0496">Mitochondrion</keyword>
<evidence type="ECO:0000256" key="8">
    <source>
        <dbReference type="ARBA" id="ARBA00022946"/>
    </source>
</evidence>
<keyword evidence="10" id="KW-0030">Aminoacyl-tRNA synthetase</keyword>
<dbReference type="PROSITE" id="PS50862">
    <property type="entry name" value="AA_TRNA_LIGASE_II"/>
    <property type="match status" value="1"/>
</dbReference>
<evidence type="ECO:0000256" key="9">
    <source>
        <dbReference type="ARBA" id="ARBA00023128"/>
    </source>
</evidence>
<dbReference type="RefSeq" id="XP_028867075.1">
    <property type="nucleotide sequence ID" value="XM_029011242.1"/>
</dbReference>
<evidence type="ECO:0000259" key="14">
    <source>
        <dbReference type="PROSITE" id="PS51447"/>
    </source>
</evidence>
<evidence type="ECO:0000256" key="4">
    <source>
        <dbReference type="ARBA" id="ARBA00022598"/>
    </source>
</evidence>
<keyword evidence="7" id="KW-0648">Protein biosynthesis</keyword>
<dbReference type="InterPro" id="IPR036690">
    <property type="entry name" value="Fdx_antiC-bd_sf"/>
</dbReference>
<dbReference type="FunFam" id="3.30.70.380:FF:000002">
    <property type="entry name" value="phenylalanine--tRNA ligase, mitochondrial"/>
    <property type="match status" value="1"/>
</dbReference>
<dbReference type="PANTHER" id="PTHR11538">
    <property type="entry name" value="PHENYLALANYL-TRNA SYNTHETASE"/>
    <property type="match status" value="1"/>
</dbReference>
<dbReference type="Proteomes" id="UP000236319">
    <property type="component" value="Unassembled WGS sequence"/>
</dbReference>
<dbReference type="SUPFAM" id="SSF54991">
    <property type="entry name" value="Anticodon-binding domain of PheRS"/>
    <property type="match status" value="1"/>
</dbReference>
<organism evidence="15 16">
    <name type="scientific">Babesia ovata</name>
    <dbReference type="NCBI Taxonomy" id="189622"/>
    <lineage>
        <taxon>Eukaryota</taxon>
        <taxon>Sar</taxon>
        <taxon>Alveolata</taxon>
        <taxon>Apicomplexa</taxon>
        <taxon>Aconoidasida</taxon>
        <taxon>Piroplasmida</taxon>
        <taxon>Babesiidae</taxon>
        <taxon>Babesia</taxon>
    </lineage>
</organism>
<dbReference type="InterPro" id="IPR002319">
    <property type="entry name" value="Phenylalanyl-tRNA_Synthase"/>
</dbReference>
<dbReference type="Pfam" id="PF03147">
    <property type="entry name" value="FDX-ACB"/>
    <property type="match status" value="1"/>
</dbReference>
<dbReference type="OrthoDB" id="4457at2759"/>
<dbReference type="InterPro" id="IPR006195">
    <property type="entry name" value="aa-tRNA-synth_II"/>
</dbReference>
<evidence type="ECO:0000256" key="1">
    <source>
        <dbReference type="ARBA" id="ARBA00004305"/>
    </source>
</evidence>
<evidence type="ECO:0000256" key="11">
    <source>
        <dbReference type="ARBA" id="ARBA00031194"/>
    </source>
</evidence>
<dbReference type="GO" id="GO:0005524">
    <property type="term" value="F:ATP binding"/>
    <property type="evidence" value="ECO:0007669"/>
    <property type="project" value="UniProtKB-KW"/>
</dbReference>
<proteinExistence type="inferred from homology"/>
<dbReference type="SUPFAM" id="SSF55681">
    <property type="entry name" value="Class II aaRS and biotin synthetases"/>
    <property type="match status" value="1"/>
</dbReference>
<evidence type="ECO:0000256" key="10">
    <source>
        <dbReference type="ARBA" id="ARBA00023146"/>
    </source>
</evidence>
<reference evidence="15 16" key="1">
    <citation type="journal article" date="2017" name="BMC Genomics">
        <title>Whole-genome assembly of Babesia ovata and comparative genomics between closely related pathogens.</title>
        <authorList>
            <person name="Yamagishi J."/>
            <person name="Asada M."/>
            <person name="Hakimi H."/>
            <person name="Tanaka T.Q."/>
            <person name="Sugimoto C."/>
            <person name="Kawazu S."/>
        </authorList>
    </citation>
    <scope>NUCLEOTIDE SEQUENCE [LARGE SCALE GENOMIC DNA]</scope>
    <source>
        <strain evidence="15 16">Miyake</strain>
    </source>
</reference>
<keyword evidence="16" id="KW-1185">Reference proteome</keyword>
<dbReference type="InterPro" id="IPR045864">
    <property type="entry name" value="aa-tRNA-synth_II/BPL/LPL"/>
</dbReference>
<dbReference type="PROSITE" id="PS51447">
    <property type="entry name" value="FDX_ACB"/>
    <property type="match status" value="1"/>
</dbReference>
<dbReference type="PANTHER" id="PTHR11538:SF41">
    <property type="entry name" value="PHENYLALANINE--TRNA LIGASE, MITOCHONDRIAL"/>
    <property type="match status" value="1"/>
</dbReference>
<evidence type="ECO:0000259" key="13">
    <source>
        <dbReference type="PROSITE" id="PS50862"/>
    </source>
</evidence>
<keyword evidence="8" id="KW-0809">Transit peptide</keyword>
<evidence type="ECO:0000313" key="15">
    <source>
        <dbReference type="EMBL" id="GBE60832.1"/>
    </source>
</evidence>
<feature type="domain" description="FDX-ACB" evidence="14">
    <location>
        <begin position="431"/>
        <end position="528"/>
    </location>
</feature>
<evidence type="ECO:0000256" key="2">
    <source>
        <dbReference type="ARBA" id="ARBA00008226"/>
    </source>
</evidence>
<evidence type="ECO:0000256" key="7">
    <source>
        <dbReference type="ARBA" id="ARBA00022917"/>
    </source>
</evidence>
<evidence type="ECO:0000256" key="5">
    <source>
        <dbReference type="ARBA" id="ARBA00022741"/>
    </source>
</evidence>
<comment type="catalytic activity">
    <reaction evidence="12">
        <text>tRNA(Phe) + L-phenylalanine + ATP = L-phenylalanyl-tRNA(Phe) + AMP + diphosphate + H(+)</text>
        <dbReference type="Rhea" id="RHEA:19413"/>
        <dbReference type="Rhea" id="RHEA-COMP:9668"/>
        <dbReference type="Rhea" id="RHEA-COMP:9699"/>
        <dbReference type="ChEBI" id="CHEBI:15378"/>
        <dbReference type="ChEBI" id="CHEBI:30616"/>
        <dbReference type="ChEBI" id="CHEBI:33019"/>
        <dbReference type="ChEBI" id="CHEBI:58095"/>
        <dbReference type="ChEBI" id="CHEBI:78442"/>
        <dbReference type="ChEBI" id="CHEBI:78531"/>
        <dbReference type="ChEBI" id="CHEBI:456215"/>
        <dbReference type="EC" id="6.1.1.20"/>
    </reaction>
</comment>
<name>A0A2H6KCW6_9APIC</name>
<keyword evidence="5" id="KW-0547">Nucleotide-binding</keyword>
<dbReference type="GO" id="GO:0005759">
    <property type="term" value="C:mitochondrial matrix"/>
    <property type="evidence" value="ECO:0007669"/>
    <property type="project" value="UniProtKB-SubCell"/>
</dbReference>
<dbReference type="EC" id="6.1.1.20" evidence="3"/>
<keyword evidence="6" id="KW-0067">ATP-binding</keyword>
<dbReference type="GeneID" id="39874602"/>
<dbReference type="EMBL" id="BDSA01000002">
    <property type="protein sequence ID" value="GBE60832.1"/>
    <property type="molecule type" value="Genomic_DNA"/>
</dbReference>
<protein>
    <recommendedName>
        <fullName evidence="3">phenylalanine--tRNA ligase</fullName>
        <ecNumber evidence="3">6.1.1.20</ecNumber>
    </recommendedName>
    <alternativeName>
        <fullName evidence="11">Phenylalanyl-tRNA synthetase</fullName>
    </alternativeName>
</protein>
<dbReference type="GO" id="GO:0004826">
    <property type="term" value="F:phenylalanine-tRNA ligase activity"/>
    <property type="evidence" value="ECO:0007669"/>
    <property type="project" value="UniProtKB-EC"/>
</dbReference>
<dbReference type="Pfam" id="PF01409">
    <property type="entry name" value="tRNA-synt_2d"/>
    <property type="match status" value="2"/>
</dbReference>
<comment type="subcellular location">
    <subcellularLocation>
        <location evidence="1">Mitochondrion matrix</location>
    </subcellularLocation>
</comment>
<comment type="caution">
    <text evidence="15">The sequence shown here is derived from an EMBL/GenBank/DDBJ whole genome shotgun (WGS) entry which is preliminary data.</text>
</comment>
<feature type="domain" description="Aminoacyl-transfer RNA synthetases class-II family profile" evidence="13">
    <location>
        <begin position="187"/>
        <end position="425"/>
    </location>
</feature>
<dbReference type="Gene3D" id="3.30.70.380">
    <property type="entry name" value="Ferrodoxin-fold anticodon-binding domain"/>
    <property type="match status" value="1"/>
</dbReference>